<comment type="caution">
    <text evidence="1">The sequence shown here is derived from an EMBL/GenBank/DDBJ whole genome shotgun (WGS) entry which is preliminary data.</text>
</comment>
<name>A0ABS5FWW7_9BRAD</name>
<dbReference type="RefSeq" id="WP_212396421.1">
    <property type="nucleotide sequence ID" value="NZ_JAFCJH010000075.1"/>
</dbReference>
<gene>
    <name evidence="1" type="ORF">JQ615_38440</name>
</gene>
<reference evidence="2" key="1">
    <citation type="journal article" date="2021" name="ISME J.">
        <title>Evolutionary origin and ecological implication of a unique nif island in free-living Bradyrhizobium lineages.</title>
        <authorList>
            <person name="Tao J."/>
        </authorList>
    </citation>
    <scope>NUCLEOTIDE SEQUENCE [LARGE SCALE GENOMIC DNA]</scope>
    <source>
        <strain evidence="2">SZCCT0434</strain>
    </source>
</reference>
<keyword evidence="2" id="KW-1185">Reference proteome</keyword>
<proteinExistence type="predicted"/>
<accession>A0ABS5FWW7</accession>
<evidence type="ECO:0000313" key="2">
    <source>
        <dbReference type="Proteomes" id="UP001315278"/>
    </source>
</evidence>
<dbReference type="EMBL" id="JAFCJH010000075">
    <property type="protein sequence ID" value="MBR0801248.1"/>
    <property type="molecule type" value="Genomic_DNA"/>
</dbReference>
<sequence length="64" mass="7673">MFKRFWHGVNEWADALSMDDPRGDYMFRLEERLAKLEREVEGLQIQFQTTPVELPDDHVHLLQS</sequence>
<protein>
    <submittedName>
        <fullName evidence="1">Uncharacterized protein</fullName>
    </submittedName>
</protein>
<evidence type="ECO:0000313" key="1">
    <source>
        <dbReference type="EMBL" id="MBR0801248.1"/>
    </source>
</evidence>
<organism evidence="1 2">
    <name type="scientific">Bradyrhizobium jicamae</name>
    <dbReference type="NCBI Taxonomy" id="280332"/>
    <lineage>
        <taxon>Bacteria</taxon>
        <taxon>Pseudomonadati</taxon>
        <taxon>Pseudomonadota</taxon>
        <taxon>Alphaproteobacteria</taxon>
        <taxon>Hyphomicrobiales</taxon>
        <taxon>Nitrobacteraceae</taxon>
        <taxon>Bradyrhizobium</taxon>
    </lineage>
</organism>
<dbReference type="Proteomes" id="UP001315278">
    <property type="component" value="Unassembled WGS sequence"/>
</dbReference>